<evidence type="ECO:0000313" key="5">
    <source>
        <dbReference type="Proteomes" id="UP000001059"/>
    </source>
</evidence>
<feature type="domain" description="PGF-CTERM archaeal protein-sorting signal" evidence="3">
    <location>
        <begin position="309"/>
        <end position="330"/>
    </location>
</feature>
<keyword evidence="4" id="KW-0812">Transmembrane</keyword>
<dbReference type="RefSeq" id="WP_013038336.1">
    <property type="nucleotide sequence ID" value="NC_014002.1"/>
</dbReference>
<dbReference type="Pfam" id="PF18204">
    <property type="entry name" value="PGF-CTERM"/>
    <property type="match status" value="1"/>
</dbReference>
<keyword evidence="5" id="KW-1185">Reference proteome</keyword>
<dbReference type="STRING" id="547558.Mmah_1899"/>
<dbReference type="InterPro" id="IPR019613">
    <property type="entry name" value="DUF4198"/>
</dbReference>
<dbReference type="AlphaFoldDB" id="D5E8A6"/>
<evidence type="ECO:0000256" key="2">
    <source>
        <dbReference type="SAM" id="Coils"/>
    </source>
</evidence>
<keyword evidence="4" id="KW-0472">Membrane</keyword>
<dbReference type="HOGENOM" id="CLU_075725_0_0_2"/>
<evidence type="ECO:0000256" key="1">
    <source>
        <dbReference type="ARBA" id="ARBA00022729"/>
    </source>
</evidence>
<dbReference type="KEGG" id="mmh:Mmah_1899"/>
<dbReference type="InterPro" id="IPR026371">
    <property type="entry name" value="PGF_CTERM"/>
</dbReference>
<dbReference type="Proteomes" id="UP000001059">
    <property type="component" value="Chromosome"/>
</dbReference>
<keyword evidence="1" id="KW-0732">Signal</keyword>
<reference evidence="4 5" key="1">
    <citation type="submission" date="2010-03" db="EMBL/GenBank/DDBJ databases">
        <title>The complete genome of Methanohalophilus mahii DSM 5219.</title>
        <authorList>
            <consortium name="US DOE Joint Genome Institute (JGI-PGF)"/>
            <person name="Lucas S."/>
            <person name="Copeland A."/>
            <person name="Lapidus A."/>
            <person name="Glavina del Rio T."/>
            <person name="Dalin E."/>
            <person name="Tice H."/>
            <person name="Bruce D."/>
            <person name="Goodwin L."/>
            <person name="Pitluck S."/>
            <person name="Kyrpides N."/>
            <person name="Mavromatis K."/>
            <person name="Ivanova N."/>
            <person name="Lykidis A."/>
            <person name="Saunders E."/>
            <person name="Brettin T."/>
            <person name="Detter J.C."/>
            <person name="Han C."/>
            <person name="Land M."/>
            <person name="Hauser L."/>
            <person name="Markowitz V."/>
            <person name="Cheng J.-F."/>
            <person name="Hugenholtz P."/>
            <person name="Woyke T."/>
            <person name="Wu D."/>
            <person name="Spring S."/>
            <person name="Schneider S."/>
            <person name="Schroeder M."/>
            <person name="Klenk H.-P."/>
            <person name="Eisen J.A."/>
        </authorList>
    </citation>
    <scope>NUCLEOTIDE SEQUENCE [LARGE SCALE GENOMIC DNA]</scope>
    <source>
        <strain evidence="5">ATCC 35705 / DSM 5219 / SLP</strain>
    </source>
</reference>
<gene>
    <name evidence="4" type="ordered locus">Mmah_1899</name>
</gene>
<dbReference type="GeneID" id="8984086"/>
<feature type="coiled-coil region" evidence="2">
    <location>
        <begin position="280"/>
        <end position="307"/>
    </location>
</feature>
<evidence type="ECO:0000259" key="3">
    <source>
        <dbReference type="Pfam" id="PF18204"/>
    </source>
</evidence>
<dbReference type="Pfam" id="PF10670">
    <property type="entry name" value="DUF4198"/>
    <property type="match status" value="1"/>
</dbReference>
<name>D5E8A6_METMS</name>
<protein>
    <submittedName>
        <fullName evidence="4">Nickel transport complex, NikM subunit, transmembrane</fullName>
    </submittedName>
</protein>
<accession>D5E8A6</accession>
<keyword evidence="2" id="KW-0175">Coiled coil</keyword>
<proteinExistence type="predicted"/>
<dbReference type="EMBL" id="CP001994">
    <property type="protein sequence ID" value="ADE37394.1"/>
    <property type="molecule type" value="Genomic_DNA"/>
</dbReference>
<sequence length="330" mass="36864" precursor="true">MRKIITILLLALMLVVTIGTASAHFTMVFPSDDDNMWDVTPEDYIAELGEEKTIYIMWGHPYEHISFDVSSIPEVTIIKPDGTTETLAVEETTVEGMDEDGNDDTFVAYKTSFTVDQLGDTVIAVKYEDGEEELIDYTKAVIHCGEEMWLGWDREVGQETEIVPYMRPYGMEEGFVFAGQALHNDEPLADADVEIEIYHDLEEGKRVVEEAEEMYPYDAPMVFTRLTKSNAQGEFSYTLDEPGIWFVGATMEPESGKATRGVFIIPVIEQFPAEDPKGDYAALQQEVDEAKQLAQEAKESAESTTESAPGFEGIFAIAAILGAIFLSRRK</sequence>
<organism evidence="4 5">
    <name type="scientific">Methanohalophilus mahii (strain ATCC 35705 / DSM 5219 / SLP)</name>
    <dbReference type="NCBI Taxonomy" id="547558"/>
    <lineage>
        <taxon>Archaea</taxon>
        <taxon>Methanobacteriati</taxon>
        <taxon>Methanobacteriota</taxon>
        <taxon>Stenosarchaea group</taxon>
        <taxon>Methanomicrobia</taxon>
        <taxon>Methanosarcinales</taxon>
        <taxon>Methanosarcinaceae</taxon>
        <taxon>Methanohalophilus</taxon>
    </lineage>
</organism>
<evidence type="ECO:0000313" key="4">
    <source>
        <dbReference type="EMBL" id="ADE37394.1"/>
    </source>
</evidence>